<dbReference type="InterPro" id="IPR050077">
    <property type="entry name" value="LexA_repressor"/>
</dbReference>
<evidence type="ECO:0000256" key="10">
    <source>
        <dbReference type="ARBA" id="ARBA00023163"/>
    </source>
</evidence>
<dbReference type="FunFam" id="2.10.109.10:FF:000001">
    <property type="entry name" value="LexA repressor"/>
    <property type="match status" value="1"/>
</dbReference>
<evidence type="ECO:0000256" key="3">
    <source>
        <dbReference type="ARBA" id="ARBA00022491"/>
    </source>
</evidence>
<comment type="similarity">
    <text evidence="1 13 14">Belongs to the peptidase S24 family.</text>
</comment>
<comment type="function">
    <text evidence="13">Represses a number of genes involved in the response to DNA damage (SOS response), including recA and lexA. In the presence of single-stranded DNA, RecA interacts with LexA causing an autocatalytic cleavage which disrupts the DNA-binding part of LexA, leading to derepression of the SOS regulon and eventually DNA repair.</text>
</comment>
<feature type="DNA-binding region" description="H-T-H motif" evidence="13">
    <location>
        <begin position="91"/>
        <end position="111"/>
    </location>
</feature>
<dbReference type="GO" id="GO:0045892">
    <property type="term" value="P:negative regulation of DNA-templated transcription"/>
    <property type="evidence" value="ECO:0007669"/>
    <property type="project" value="UniProtKB-UniRule"/>
</dbReference>
<evidence type="ECO:0000256" key="13">
    <source>
        <dbReference type="HAMAP-Rule" id="MF_00015"/>
    </source>
</evidence>
<feature type="domain" description="LexA repressor DNA-binding" evidence="16">
    <location>
        <begin position="64"/>
        <end position="128"/>
    </location>
</feature>
<keyword evidence="7 13" id="KW-0068">Autocatalytic cleavage</keyword>
<name>A0A2B3ZEG4_BACCE</name>
<keyword evidence="8 13" id="KW-0805">Transcription regulation</keyword>
<evidence type="ECO:0000259" key="15">
    <source>
        <dbReference type="Pfam" id="PF00717"/>
    </source>
</evidence>
<keyword evidence="12 13" id="KW-0742">SOS response</keyword>
<dbReference type="SUPFAM" id="SSF46785">
    <property type="entry name" value="Winged helix' DNA-binding domain"/>
    <property type="match status" value="1"/>
</dbReference>
<evidence type="ECO:0000256" key="2">
    <source>
        <dbReference type="ARBA" id="ARBA00011738"/>
    </source>
</evidence>
<evidence type="ECO:0000256" key="5">
    <source>
        <dbReference type="ARBA" id="ARBA00022763"/>
    </source>
</evidence>
<evidence type="ECO:0000256" key="7">
    <source>
        <dbReference type="ARBA" id="ARBA00022813"/>
    </source>
</evidence>
<dbReference type="InterPro" id="IPR039418">
    <property type="entry name" value="LexA-like"/>
</dbReference>
<dbReference type="Pfam" id="PF00717">
    <property type="entry name" value="Peptidase_S24"/>
    <property type="match status" value="1"/>
</dbReference>
<keyword evidence="3 13" id="KW-0678">Repressor</keyword>
<dbReference type="Pfam" id="PF01726">
    <property type="entry name" value="LexA_DNA_bind"/>
    <property type="match status" value="1"/>
</dbReference>
<keyword evidence="9 13" id="KW-0238">DNA-binding</keyword>
<dbReference type="InterPro" id="IPR006199">
    <property type="entry name" value="LexA_DNA-bd_dom"/>
</dbReference>
<feature type="domain" description="Peptidase S24/S26A/S26B/S26C" evidence="15">
    <location>
        <begin position="148"/>
        <end position="262"/>
    </location>
</feature>
<feature type="active site" description="For autocatalytic cleavage activity" evidence="13">
    <location>
        <position position="191"/>
    </location>
</feature>
<dbReference type="InterPro" id="IPR015927">
    <property type="entry name" value="Peptidase_S24_S26A/B/C"/>
</dbReference>
<evidence type="ECO:0000256" key="11">
    <source>
        <dbReference type="ARBA" id="ARBA00023204"/>
    </source>
</evidence>
<dbReference type="EMBL" id="NTQT01000001">
    <property type="protein sequence ID" value="PFC78334.1"/>
    <property type="molecule type" value="Genomic_DNA"/>
</dbReference>
<dbReference type="CDD" id="cd00090">
    <property type="entry name" value="HTH_ARSR"/>
    <property type="match status" value="1"/>
</dbReference>
<dbReference type="GO" id="GO:0006508">
    <property type="term" value="P:proteolysis"/>
    <property type="evidence" value="ECO:0007669"/>
    <property type="project" value="InterPro"/>
</dbReference>
<evidence type="ECO:0000256" key="1">
    <source>
        <dbReference type="ARBA" id="ARBA00007484"/>
    </source>
</evidence>
<dbReference type="GO" id="GO:0006260">
    <property type="term" value="P:DNA replication"/>
    <property type="evidence" value="ECO:0007669"/>
    <property type="project" value="UniProtKB-UniRule"/>
</dbReference>
<dbReference type="EC" id="3.4.21.88" evidence="13"/>
<dbReference type="PANTHER" id="PTHR33516">
    <property type="entry name" value="LEXA REPRESSOR"/>
    <property type="match status" value="1"/>
</dbReference>
<keyword evidence="5 13" id="KW-0227">DNA damage</keyword>
<dbReference type="NCBIfam" id="TIGR00498">
    <property type="entry name" value="lexA"/>
    <property type="match status" value="1"/>
</dbReference>
<dbReference type="InterPro" id="IPR006197">
    <property type="entry name" value="Peptidase_S24_LexA"/>
</dbReference>
<keyword evidence="6 13" id="KW-0378">Hydrolase</keyword>
<evidence type="ECO:0000313" key="18">
    <source>
        <dbReference type="Proteomes" id="UP000220226"/>
    </source>
</evidence>
<reference evidence="17 18" key="1">
    <citation type="submission" date="2017-09" db="EMBL/GenBank/DDBJ databases">
        <title>Large-scale bioinformatics analysis of Bacillus genomes uncovers conserved roles of natural products in bacterial physiology.</title>
        <authorList>
            <consortium name="Agbiome Team Llc"/>
            <person name="Bleich R.M."/>
            <person name="Grubbs K.J."/>
            <person name="Santa Maria K.C."/>
            <person name="Allen S.E."/>
            <person name="Farag S."/>
            <person name="Shank E.A."/>
            <person name="Bowers A."/>
        </authorList>
    </citation>
    <scope>NUCLEOTIDE SEQUENCE [LARGE SCALE GENOMIC DNA]</scope>
    <source>
        <strain evidence="17 18">AFS025165</strain>
    </source>
</reference>
<dbReference type="GO" id="GO:0003677">
    <property type="term" value="F:DNA binding"/>
    <property type="evidence" value="ECO:0007669"/>
    <property type="project" value="UniProtKB-UniRule"/>
</dbReference>
<dbReference type="InterPro" id="IPR036286">
    <property type="entry name" value="LexA/Signal_pep-like_sf"/>
</dbReference>
<dbReference type="Gene3D" id="2.10.109.10">
    <property type="entry name" value="Umud Fragment, subunit A"/>
    <property type="match status" value="1"/>
</dbReference>
<dbReference type="FunFam" id="1.10.10.10:FF:000009">
    <property type="entry name" value="LexA repressor"/>
    <property type="match status" value="1"/>
</dbReference>
<keyword evidence="11 13" id="KW-0234">DNA repair</keyword>
<comment type="caution">
    <text evidence="17">The sequence shown here is derived from an EMBL/GenBank/DDBJ whole genome shotgun (WGS) entry which is preliminary data.</text>
</comment>
<keyword evidence="4 13" id="KW-0235">DNA replication</keyword>
<evidence type="ECO:0000256" key="6">
    <source>
        <dbReference type="ARBA" id="ARBA00022801"/>
    </source>
</evidence>
<comment type="catalytic activity">
    <reaction evidence="13">
        <text>Hydrolysis of Ala-|-Gly bond in repressor LexA.</text>
        <dbReference type="EC" id="3.4.21.88"/>
    </reaction>
</comment>
<dbReference type="PRINTS" id="PR00726">
    <property type="entry name" value="LEXASERPTASE"/>
</dbReference>
<accession>A0A2B3ZEG4</accession>
<dbReference type="AlphaFoldDB" id="A0A2B3ZEG4"/>
<evidence type="ECO:0000256" key="12">
    <source>
        <dbReference type="ARBA" id="ARBA00023236"/>
    </source>
</evidence>
<dbReference type="InterPro" id="IPR011991">
    <property type="entry name" value="ArsR-like_HTH"/>
</dbReference>
<dbReference type="HAMAP" id="MF_00015">
    <property type="entry name" value="LexA"/>
    <property type="match status" value="1"/>
</dbReference>
<evidence type="ECO:0000313" key="17">
    <source>
        <dbReference type="EMBL" id="PFC78334.1"/>
    </source>
</evidence>
<sequence>MRFFCCTHTCINNCIHYEPLFLTIISLQCNINSPFVRTYVCRMFFHMLYLLIRKMKENEVLENMEKLTKRQQDILDFIKLKVQEKGYPPSVREIGQAVGLASSSTVHGHLSRLEEKGYIRRDPTKPRAIEILGDDRIDTETQSVIQVPIIGKVTAGLPITAVESVEDHFPLPASIVAGADQVFMLRISGDSMIEAGIFDGDLVVVRQQQSAYNGEIVVALTEDNEATVKRFYKEKDHFRLQPENSSLEPIILKQVSVIGKVIGVYRDLH</sequence>
<feature type="site" description="Cleavage; by autolysis" evidence="13">
    <location>
        <begin position="155"/>
        <end position="156"/>
    </location>
</feature>
<gene>
    <name evidence="13" type="primary">lexA</name>
    <name evidence="17" type="ORF">CN290_00090</name>
</gene>
<evidence type="ECO:0000256" key="14">
    <source>
        <dbReference type="RuleBase" id="RU003991"/>
    </source>
</evidence>
<dbReference type="InterPro" id="IPR006200">
    <property type="entry name" value="LexA"/>
</dbReference>
<dbReference type="Gene3D" id="1.10.10.10">
    <property type="entry name" value="Winged helix-like DNA-binding domain superfamily/Winged helix DNA-binding domain"/>
    <property type="match status" value="1"/>
</dbReference>
<dbReference type="CDD" id="cd06529">
    <property type="entry name" value="S24_LexA-like"/>
    <property type="match status" value="1"/>
</dbReference>
<dbReference type="GO" id="GO:0009432">
    <property type="term" value="P:SOS response"/>
    <property type="evidence" value="ECO:0007669"/>
    <property type="project" value="UniProtKB-UniRule"/>
</dbReference>
<organism evidence="17 18">
    <name type="scientific">Bacillus cereus</name>
    <dbReference type="NCBI Taxonomy" id="1396"/>
    <lineage>
        <taxon>Bacteria</taxon>
        <taxon>Bacillati</taxon>
        <taxon>Bacillota</taxon>
        <taxon>Bacilli</taxon>
        <taxon>Bacillales</taxon>
        <taxon>Bacillaceae</taxon>
        <taxon>Bacillus</taxon>
        <taxon>Bacillus cereus group</taxon>
    </lineage>
</organism>
<dbReference type="Proteomes" id="UP000220226">
    <property type="component" value="Unassembled WGS sequence"/>
</dbReference>
<comment type="subunit">
    <text evidence="2 13">Homodimer.</text>
</comment>
<dbReference type="SUPFAM" id="SSF51306">
    <property type="entry name" value="LexA/Signal peptidase"/>
    <property type="match status" value="1"/>
</dbReference>
<feature type="active site" description="For autocatalytic cleavage activity" evidence="13">
    <location>
        <position position="229"/>
    </location>
</feature>
<keyword evidence="10 13" id="KW-0804">Transcription</keyword>
<dbReference type="GO" id="GO:0004252">
    <property type="term" value="F:serine-type endopeptidase activity"/>
    <property type="evidence" value="ECO:0007669"/>
    <property type="project" value="UniProtKB-UniRule"/>
</dbReference>
<dbReference type="InterPro" id="IPR036388">
    <property type="entry name" value="WH-like_DNA-bd_sf"/>
</dbReference>
<protein>
    <recommendedName>
        <fullName evidence="13">LexA repressor</fullName>
        <ecNumber evidence="13">3.4.21.88</ecNumber>
    </recommendedName>
</protein>
<evidence type="ECO:0000259" key="16">
    <source>
        <dbReference type="Pfam" id="PF01726"/>
    </source>
</evidence>
<proteinExistence type="inferred from homology"/>
<dbReference type="GO" id="GO:0006281">
    <property type="term" value="P:DNA repair"/>
    <property type="evidence" value="ECO:0007669"/>
    <property type="project" value="UniProtKB-UniRule"/>
</dbReference>
<dbReference type="PANTHER" id="PTHR33516:SF2">
    <property type="entry name" value="LEXA REPRESSOR-RELATED"/>
    <property type="match status" value="1"/>
</dbReference>
<evidence type="ECO:0000256" key="8">
    <source>
        <dbReference type="ARBA" id="ARBA00023015"/>
    </source>
</evidence>
<evidence type="ECO:0000256" key="4">
    <source>
        <dbReference type="ARBA" id="ARBA00022705"/>
    </source>
</evidence>
<dbReference type="InterPro" id="IPR036390">
    <property type="entry name" value="WH_DNA-bd_sf"/>
</dbReference>
<evidence type="ECO:0000256" key="9">
    <source>
        <dbReference type="ARBA" id="ARBA00023125"/>
    </source>
</evidence>